<evidence type="ECO:0000256" key="3">
    <source>
        <dbReference type="ARBA" id="ARBA00022829"/>
    </source>
</evidence>
<dbReference type="GO" id="GO:0005737">
    <property type="term" value="C:cytoplasm"/>
    <property type="evidence" value="ECO:0007669"/>
    <property type="project" value="UniProtKB-SubCell"/>
</dbReference>
<keyword evidence="3 5" id="KW-0159">Chromosome partition</keyword>
<dbReference type="PANTHER" id="PTHR34298">
    <property type="entry name" value="SEGREGATION AND CONDENSATION PROTEIN B"/>
    <property type="match status" value="1"/>
</dbReference>
<keyword evidence="2 5" id="KW-0132">Cell division</keyword>
<accession>A0A5C4TLL0</accession>
<dbReference type="AlphaFoldDB" id="A0A5C4TLL0"/>
<dbReference type="PANTHER" id="PTHR34298:SF2">
    <property type="entry name" value="SEGREGATION AND CONDENSATION PROTEIN B"/>
    <property type="match status" value="1"/>
</dbReference>
<dbReference type="Pfam" id="PF04079">
    <property type="entry name" value="SMC_ScpB"/>
    <property type="match status" value="1"/>
</dbReference>
<organism evidence="6 7">
    <name type="scientific">Fructilactobacillus sanfranciscensis</name>
    <name type="common">Lactobacillus sanfranciscensis</name>
    <dbReference type="NCBI Taxonomy" id="1625"/>
    <lineage>
        <taxon>Bacteria</taxon>
        <taxon>Bacillati</taxon>
        <taxon>Bacillota</taxon>
        <taxon>Bacilli</taxon>
        <taxon>Lactobacillales</taxon>
        <taxon>Lactobacillaceae</taxon>
        <taxon>Fructilactobacillus</taxon>
    </lineage>
</organism>
<evidence type="ECO:0000313" key="7">
    <source>
        <dbReference type="Proteomes" id="UP000313312"/>
    </source>
</evidence>
<dbReference type="Proteomes" id="UP000313312">
    <property type="component" value="Unassembled WGS sequence"/>
</dbReference>
<evidence type="ECO:0000256" key="4">
    <source>
        <dbReference type="ARBA" id="ARBA00023306"/>
    </source>
</evidence>
<sequence>MLIKKIEALIYISGDLGVSVKELEKLIDAPKAAIRENLIKLQEEYQKYDSALEIIQNGDIFQLVTKIEYNDLIQKYVKTDENLLSQAALETLTIIAYKQPLTRVMVDDVRGINSSVSIRNLLNLGLIKESGKVDEPGMPSLYRTTDLFLKAFGLNNIKQLPELNESESFNQQKEEIFNHNIGLLENEVNNE</sequence>
<evidence type="ECO:0000256" key="1">
    <source>
        <dbReference type="ARBA" id="ARBA00022490"/>
    </source>
</evidence>
<dbReference type="Gene3D" id="1.10.10.10">
    <property type="entry name" value="Winged helix-like DNA-binding domain superfamily/Winged helix DNA-binding domain"/>
    <property type="match status" value="2"/>
</dbReference>
<evidence type="ECO:0000256" key="2">
    <source>
        <dbReference type="ARBA" id="ARBA00022618"/>
    </source>
</evidence>
<dbReference type="OMA" id="PGHPKLY"/>
<dbReference type="PIRSF" id="PIRSF019345">
    <property type="entry name" value="ScpB"/>
    <property type="match status" value="1"/>
</dbReference>
<dbReference type="GO" id="GO:0006260">
    <property type="term" value="P:DNA replication"/>
    <property type="evidence" value="ECO:0007669"/>
    <property type="project" value="UniProtKB-UniRule"/>
</dbReference>
<evidence type="ECO:0000256" key="5">
    <source>
        <dbReference type="HAMAP-Rule" id="MF_01804"/>
    </source>
</evidence>
<dbReference type="InterPro" id="IPR036388">
    <property type="entry name" value="WH-like_DNA-bd_sf"/>
</dbReference>
<name>A0A5C4TLL0_FRUSA</name>
<proteinExistence type="inferred from homology"/>
<comment type="caution">
    <text evidence="6">The sequence shown here is derived from an EMBL/GenBank/DDBJ whole genome shotgun (WGS) entry which is preliminary data.</text>
</comment>
<dbReference type="RefSeq" id="WP_014082033.1">
    <property type="nucleotide sequence ID" value="NZ_JARBEW010000006.1"/>
</dbReference>
<dbReference type="NCBIfam" id="TIGR00281">
    <property type="entry name" value="SMC-Scp complex subunit ScpB"/>
    <property type="match status" value="1"/>
</dbReference>
<comment type="subcellular location">
    <subcellularLocation>
        <location evidence="5">Cytoplasm</location>
    </subcellularLocation>
    <text evidence="5">Associated with two foci at the outer edges of the nucleoid region in young cells, and at four foci within both cell halves in older cells.</text>
</comment>
<dbReference type="InterPro" id="IPR036390">
    <property type="entry name" value="WH_DNA-bd_sf"/>
</dbReference>
<dbReference type="GO" id="GO:0051301">
    <property type="term" value="P:cell division"/>
    <property type="evidence" value="ECO:0007669"/>
    <property type="project" value="UniProtKB-KW"/>
</dbReference>
<comment type="subunit">
    <text evidence="5">Homodimer. Homodimerization may be required to stabilize the binding of ScpA to the Smc head domains. Component of a cohesin-like complex composed of ScpA, ScpB and the Smc homodimer, in which ScpA and ScpB bind to the head domain of Smc. The presence of the three proteins is required for the association of the complex with DNA.</text>
</comment>
<dbReference type="InterPro" id="IPR005234">
    <property type="entry name" value="ScpB_csome_segregation"/>
</dbReference>
<evidence type="ECO:0000313" key="6">
    <source>
        <dbReference type="EMBL" id="TNK90875.1"/>
    </source>
</evidence>
<dbReference type="SUPFAM" id="SSF46785">
    <property type="entry name" value="Winged helix' DNA-binding domain"/>
    <property type="match status" value="2"/>
</dbReference>
<keyword evidence="1 5" id="KW-0963">Cytoplasm</keyword>
<protein>
    <recommendedName>
        <fullName evidence="5">Segregation and condensation protein B</fullName>
    </recommendedName>
</protein>
<dbReference type="EMBL" id="QFCR01000003">
    <property type="protein sequence ID" value="TNK90875.1"/>
    <property type="molecule type" value="Genomic_DNA"/>
</dbReference>
<keyword evidence="4 5" id="KW-0131">Cell cycle</keyword>
<reference evidence="6 7" key="1">
    <citation type="submission" date="2018-05" db="EMBL/GenBank/DDBJ databases">
        <title>Lactobacillus sanfranciscensis Ah4 draft denome sequence.</title>
        <authorList>
            <person name="Zhang G."/>
        </authorList>
    </citation>
    <scope>NUCLEOTIDE SEQUENCE [LARGE SCALE GENOMIC DNA]</scope>
    <source>
        <strain evidence="6 7">Ah4</strain>
    </source>
</reference>
<dbReference type="GO" id="GO:0051304">
    <property type="term" value="P:chromosome separation"/>
    <property type="evidence" value="ECO:0007669"/>
    <property type="project" value="InterPro"/>
</dbReference>
<comment type="similarity">
    <text evidence="5">Belongs to the ScpB family.</text>
</comment>
<dbReference type="HAMAP" id="MF_01804">
    <property type="entry name" value="ScpB"/>
    <property type="match status" value="1"/>
</dbReference>
<gene>
    <name evidence="5 6" type="primary">scpB</name>
    <name evidence="6" type="ORF">DID87_01880</name>
</gene>
<comment type="function">
    <text evidence="5">Participates in chromosomal partition during cell division. May act via the formation of a condensin-like complex containing Smc and ScpA that pull DNA away from mid-cell into both cell halves.</text>
</comment>